<dbReference type="EMBL" id="JMCC02000113">
    <property type="protein sequence ID" value="KIG12915.1"/>
    <property type="molecule type" value="Genomic_DNA"/>
</dbReference>
<evidence type="ECO:0000313" key="2">
    <source>
        <dbReference type="Proteomes" id="UP000031599"/>
    </source>
</evidence>
<accession>A0A0C2CTH2</accession>
<name>A0A0C2CTH2_9BACT</name>
<dbReference type="AlphaFoldDB" id="A0A0C2CTH2"/>
<reference evidence="1 2" key="1">
    <citation type="submission" date="2014-12" db="EMBL/GenBank/DDBJ databases">
        <title>Genome assembly of Enhygromyxa salina DSM 15201.</title>
        <authorList>
            <person name="Sharma G."/>
            <person name="Subramanian S."/>
        </authorList>
    </citation>
    <scope>NUCLEOTIDE SEQUENCE [LARGE SCALE GENOMIC DNA]</scope>
    <source>
        <strain evidence="1 2">DSM 15201</strain>
    </source>
</reference>
<organism evidence="1 2">
    <name type="scientific">Enhygromyxa salina</name>
    <dbReference type="NCBI Taxonomy" id="215803"/>
    <lineage>
        <taxon>Bacteria</taxon>
        <taxon>Pseudomonadati</taxon>
        <taxon>Myxococcota</taxon>
        <taxon>Polyangia</taxon>
        <taxon>Nannocystales</taxon>
        <taxon>Nannocystaceae</taxon>
        <taxon>Enhygromyxa</taxon>
    </lineage>
</organism>
<dbReference type="Proteomes" id="UP000031599">
    <property type="component" value="Unassembled WGS sequence"/>
</dbReference>
<proteinExistence type="predicted"/>
<protein>
    <submittedName>
        <fullName evidence="1">Uncharacterized protein</fullName>
    </submittedName>
</protein>
<evidence type="ECO:0000313" key="1">
    <source>
        <dbReference type="EMBL" id="KIG12915.1"/>
    </source>
</evidence>
<comment type="caution">
    <text evidence="1">The sequence shown here is derived from an EMBL/GenBank/DDBJ whole genome shotgun (WGS) entry which is preliminary data.</text>
</comment>
<sequence>MTMADGGSDDGTVIWEIVEAGVVYEGEAALGNVLMYVEDNAIFDASGVQTCSVDSPHLNSKLREVIAANGTEVLFTLWGDYVFEGHVDVKVANWGQMKKRFGEQLLFQYQPNDIFLGEAINGYRLMTTNADIAAQSEGRKLLMAALMTGECGSAGLPGYTF</sequence>
<gene>
    <name evidence="1" type="ORF">DB30_00871</name>
</gene>